<dbReference type="eggNOG" id="KOG2878">
    <property type="taxonomic scope" value="Eukaryota"/>
</dbReference>
<dbReference type="PANTHER" id="PTHR10285">
    <property type="entry name" value="URIDINE KINASE"/>
    <property type="match status" value="1"/>
</dbReference>
<dbReference type="VEuPathDB" id="FungiDB:AMAG_09505"/>
<proteinExistence type="predicted"/>
<reference evidence="1 2" key="1">
    <citation type="submission" date="2009-11" db="EMBL/GenBank/DDBJ databases">
        <title>Annotation of Allomyces macrogynus ATCC 38327.</title>
        <authorList>
            <consortium name="The Broad Institute Genome Sequencing Platform"/>
            <person name="Russ C."/>
            <person name="Cuomo C."/>
            <person name="Burger G."/>
            <person name="Gray M.W."/>
            <person name="Holland P.W.H."/>
            <person name="King N."/>
            <person name="Lang F.B.F."/>
            <person name="Roger A.J."/>
            <person name="Ruiz-Trillo I."/>
            <person name="Young S.K."/>
            <person name="Zeng Q."/>
            <person name="Gargeya S."/>
            <person name="Fitzgerald M."/>
            <person name="Haas B."/>
            <person name="Abouelleil A."/>
            <person name="Alvarado L."/>
            <person name="Arachchi H.M."/>
            <person name="Berlin A."/>
            <person name="Chapman S.B."/>
            <person name="Gearin G."/>
            <person name="Goldberg J."/>
            <person name="Griggs A."/>
            <person name="Gujja S."/>
            <person name="Hansen M."/>
            <person name="Heiman D."/>
            <person name="Howarth C."/>
            <person name="Larimer J."/>
            <person name="Lui A."/>
            <person name="MacDonald P.J.P."/>
            <person name="McCowen C."/>
            <person name="Montmayeur A."/>
            <person name="Murphy C."/>
            <person name="Neiman D."/>
            <person name="Pearson M."/>
            <person name="Priest M."/>
            <person name="Roberts A."/>
            <person name="Saif S."/>
            <person name="Shea T."/>
            <person name="Sisk P."/>
            <person name="Stolte C."/>
            <person name="Sykes S."/>
            <person name="Wortman J."/>
            <person name="Nusbaum C."/>
            <person name="Birren B."/>
        </authorList>
    </citation>
    <scope>NUCLEOTIDE SEQUENCE [LARGE SCALE GENOMIC DNA]</scope>
    <source>
        <strain evidence="1 2">ATCC 38327</strain>
    </source>
</reference>
<dbReference type="STRING" id="578462.A0A0L0SQ75"/>
<name>A0A0L0SQ75_ALLM3</name>
<evidence type="ECO:0000313" key="1">
    <source>
        <dbReference type="EMBL" id="KNE64490.1"/>
    </source>
</evidence>
<dbReference type="InterPro" id="IPR027417">
    <property type="entry name" value="P-loop_NTPase"/>
</dbReference>
<dbReference type="Gene3D" id="3.40.50.300">
    <property type="entry name" value="P-loop containing nucleotide triphosphate hydrolases"/>
    <property type="match status" value="1"/>
</dbReference>
<gene>
    <name evidence="1" type="ORF">AMAG_09505</name>
</gene>
<protein>
    <recommendedName>
        <fullName evidence="3">Phosphoribulokinase/uridine kinase domain-containing protein</fullName>
    </recommendedName>
</protein>
<reference evidence="2" key="2">
    <citation type="submission" date="2009-11" db="EMBL/GenBank/DDBJ databases">
        <title>The Genome Sequence of Allomyces macrogynus strain ATCC 38327.</title>
        <authorList>
            <consortium name="The Broad Institute Genome Sequencing Platform"/>
            <person name="Russ C."/>
            <person name="Cuomo C."/>
            <person name="Shea T."/>
            <person name="Young S.K."/>
            <person name="Zeng Q."/>
            <person name="Koehrsen M."/>
            <person name="Haas B."/>
            <person name="Borodovsky M."/>
            <person name="Guigo R."/>
            <person name="Alvarado L."/>
            <person name="Berlin A."/>
            <person name="Borenstein D."/>
            <person name="Chen Z."/>
            <person name="Engels R."/>
            <person name="Freedman E."/>
            <person name="Gellesch M."/>
            <person name="Goldberg J."/>
            <person name="Griggs A."/>
            <person name="Gujja S."/>
            <person name="Heiman D."/>
            <person name="Hepburn T."/>
            <person name="Howarth C."/>
            <person name="Jen D."/>
            <person name="Larson L."/>
            <person name="Lewis B."/>
            <person name="Mehta T."/>
            <person name="Park D."/>
            <person name="Pearson M."/>
            <person name="Roberts A."/>
            <person name="Saif S."/>
            <person name="Shenoy N."/>
            <person name="Sisk P."/>
            <person name="Stolte C."/>
            <person name="Sykes S."/>
            <person name="Walk T."/>
            <person name="White J."/>
            <person name="Yandava C."/>
            <person name="Burger G."/>
            <person name="Gray M.W."/>
            <person name="Holland P.W.H."/>
            <person name="King N."/>
            <person name="Lang F.B.F."/>
            <person name="Roger A.J."/>
            <person name="Ruiz-Trillo I."/>
            <person name="Lander E."/>
            <person name="Nusbaum C."/>
        </authorList>
    </citation>
    <scope>NUCLEOTIDE SEQUENCE [LARGE SCALE GENOMIC DNA]</scope>
    <source>
        <strain evidence="2">ATCC 38327</strain>
    </source>
</reference>
<keyword evidence="2" id="KW-1185">Reference proteome</keyword>
<dbReference type="AlphaFoldDB" id="A0A0L0SQ75"/>
<organism evidence="1 2">
    <name type="scientific">Allomyces macrogynus (strain ATCC 38327)</name>
    <name type="common">Allomyces javanicus var. macrogynus</name>
    <dbReference type="NCBI Taxonomy" id="578462"/>
    <lineage>
        <taxon>Eukaryota</taxon>
        <taxon>Fungi</taxon>
        <taxon>Fungi incertae sedis</taxon>
        <taxon>Blastocladiomycota</taxon>
        <taxon>Blastocladiomycetes</taxon>
        <taxon>Blastocladiales</taxon>
        <taxon>Blastocladiaceae</taxon>
        <taxon>Allomyces</taxon>
    </lineage>
</organism>
<accession>A0A0L0SQ75</accession>
<dbReference type="OMA" id="TEYVYGW"/>
<evidence type="ECO:0008006" key="3">
    <source>
        <dbReference type="Google" id="ProtNLM"/>
    </source>
</evidence>
<dbReference type="EMBL" id="GG745344">
    <property type="protein sequence ID" value="KNE64490.1"/>
    <property type="molecule type" value="Genomic_DNA"/>
</dbReference>
<dbReference type="OrthoDB" id="347435at2759"/>
<dbReference type="SUPFAM" id="SSF52540">
    <property type="entry name" value="P-loop containing nucleoside triphosphate hydrolases"/>
    <property type="match status" value="1"/>
</dbReference>
<sequence length="386" mass="41601">MLFIIRARCTSILPHSTTCTRTTTRTVFSTALRTFSTQDSMMTTPHADQIADPATKAASLASWLLQASPALLNLALARRTDANAVPASRRAVVVGLSGPQGSGKSTLASHLVTYLHDKHALRGISISLDDFYLPHADLTALAAANPTNPLLHGRGLPGTHDLPLLLFTLEQLATHWSHPTQTVAVPAYDKAAHSGAGDRSPTPHVVTTPCDVVILDGWMLGFSTENADTAVSNLRAPIVAEFGRANLIDMCTRILPTPTSDWSNVHTRLDHFVHLVPGNLDQIPRIVTMWRTEQERALVKARGTGMTDAQVVQFVQRYVPMYLVAARDLAENGVRFWGVEKVGPVGEPRRAVRVKLGEGREVLEIVEVGGKKAAVGLLAPVLSAGL</sequence>
<evidence type="ECO:0000313" key="2">
    <source>
        <dbReference type="Proteomes" id="UP000054350"/>
    </source>
</evidence>
<dbReference type="Proteomes" id="UP000054350">
    <property type="component" value="Unassembled WGS sequence"/>
</dbReference>